<accession>A0A9D9E1D3</accession>
<feature type="domain" description="SpoVT-AbrB" evidence="1">
    <location>
        <begin position="6"/>
        <end position="52"/>
    </location>
</feature>
<dbReference type="Pfam" id="PF04014">
    <property type="entry name" value="MazE_antitoxin"/>
    <property type="match status" value="1"/>
</dbReference>
<dbReference type="SMART" id="SM00966">
    <property type="entry name" value="SpoVT_AbrB"/>
    <property type="match status" value="1"/>
</dbReference>
<name>A0A9D9E1D3_9SPIO</name>
<protein>
    <submittedName>
        <fullName evidence="2">AbrB/MazE/SpoVT family DNA-binding domain-containing protein</fullName>
    </submittedName>
</protein>
<dbReference type="Gene3D" id="2.10.260.10">
    <property type="match status" value="1"/>
</dbReference>
<sequence>MIATVSKWGNSLGIRVPSDITAATGLNDGDKVEITSRRDGSIIIRKKKKDVAQLKAFGVLHRYANPALIPLEDKALGMAMEEKYGKGK</sequence>
<dbReference type="EMBL" id="JADIMT010000051">
    <property type="protein sequence ID" value="MBO8436090.1"/>
    <property type="molecule type" value="Genomic_DNA"/>
</dbReference>
<keyword evidence="2" id="KW-0238">DNA-binding</keyword>
<dbReference type="InterPro" id="IPR037914">
    <property type="entry name" value="SpoVT-AbrB_sf"/>
</dbReference>
<dbReference type="AlphaFoldDB" id="A0A9D9E1D3"/>
<dbReference type="SUPFAM" id="SSF89447">
    <property type="entry name" value="AbrB/MazE/MraZ-like"/>
    <property type="match status" value="1"/>
</dbReference>
<proteinExistence type="predicted"/>
<organism evidence="2 3">
    <name type="scientific">Candidatus Ornithospirochaeta stercoripullorum</name>
    <dbReference type="NCBI Taxonomy" id="2840899"/>
    <lineage>
        <taxon>Bacteria</taxon>
        <taxon>Pseudomonadati</taxon>
        <taxon>Spirochaetota</taxon>
        <taxon>Spirochaetia</taxon>
        <taxon>Spirochaetales</taxon>
        <taxon>Spirochaetaceae</taxon>
        <taxon>Spirochaetaceae incertae sedis</taxon>
        <taxon>Candidatus Ornithospirochaeta</taxon>
    </lineage>
</organism>
<reference evidence="2" key="2">
    <citation type="journal article" date="2021" name="PeerJ">
        <title>Extensive microbial diversity within the chicken gut microbiome revealed by metagenomics and culture.</title>
        <authorList>
            <person name="Gilroy R."/>
            <person name="Ravi A."/>
            <person name="Getino M."/>
            <person name="Pursley I."/>
            <person name="Horton D.L."/>
            <person name="Alikhan N.F."/>
            <person name="Baker D."/>
            <person name="Gharbi K."/>
            <person name="Hall N."/>
            <person name="Watson M."/>
            <person name="Adriaenssens E.M."/>
            <person name="Foster-Nyarko E."/>
            <person name="Jarju S."/>
            <person name="Secka A."/>
            <person name="Antonio M."/>
            <person name="Oren A."/>
            <person name="Chaudhuri R.R."/>
            <person name="La Ragione R."/>
            <person name="Hildebrand F."/>
            <person name="Pallen M.J."/>
        </authorList>
    </citation>
    <scope>NUCLEOTIDE SEQUENCE</scope>
    <source>
        <strain evidence="2">7293</strain>
    </source>
</reference>
<evidence type="ECO:0000259" key="1">
    <source>
        <dbReference type="SMART" id="SM00966"/>
    </source>
</evidence>
<evidence type="ECO:0000313" key="3">
    <source>
        <dbReference type="Proteomes" id="UP000823615"/>
    </source>
</evidence>
<dbReference type="InterPro" id="IPR007159">
    <property type="entry name" value="SpoVT-AbrB_dom"/>
</dbReference>
<reference evidence="2" key="1">
    <citation type="submission" date="2020-10" db="EMBL/GenBank/DDBJ databases">
        <authorList>
            <person name="Gilroy R."/>
        </authorList>
    </citation>
    <scope>NUCLEOTIDE SEQUENCE</scope>
    <source>
        <strain evidence="2">7293</strain>
    </source>
</reference>
<comment type="caution">
    <text evidence="2">The sequence shown here is derived from an EMBL/GenBank/DDBJ whole genome shotgun (WGS) entry which is preliminary data.</text>
</comment>
<dbReference type="Proteomes" id="UP000823615">
    <property type="component" value="Unassembled WGS sequence"/>
</dbReference>
<evidence type="ECO:0000313" key="2">
    <source>
        <dbReference type="EMBL" id="MBO8436090.1"/>
    </source>
</evidence>
<dbReference type="GO" id="GO:0003677">
    <property type="term" value="F:DNA binding"/>
    <property type="evidence" value="ECO:0007669"/>
    <property type="project" value="UniProtKB-KW"/>
</dbReference>
<gene>
    <name evidence="2" type="ORF">IAA97_03835</name>
</gene>